<dbReference type="RefSeq" id="WP_110397634.1">
    <property type="nucleotide sequence ID" value="NZ_JBHUHB010000001.1"/>
</dbReference>
<dbReference type="GO" id="GO:0030170">
    <property type="term" value="F:pyridoxal phosphate binding"/>
    <property type="evidence" value="ECO:0007669"/>
    <property type="project" value="InterPro"/>
</dbReference>
<evidence type="ECO:0000259" key="5">
    <source>
        <dbReference type="Pfam" id="PF00155"/>
    </source>
</evidence>
<keyword evidence="3 4" id="KW-0808">Transferase</keyword>
<dbReference type="InterPro" id="IPR004838">
    <property type="entry name" value="NHTrfase_class1_PyrdxlP-BS"/>
</dbReference>
<evidence type="ECO:0000256" key="3">
    <source>
        <dbReference type="ARBA" id="ARBA00022679"/>
    </source>
</evidence>
<dbReference type="PANTHER" id="PTHR42832">
    <property type="entry name" value="AMINO ACID AMINOTRANSFERASE"/>
    <property type="match status" value="1"/>
</dbReference>
<comment type="cofactor">
    <cofactor evidence="1 4">
        <name>pyridoxal 5'-phosphate</name>
        <dbReference type="ChEBI" id="CHEBI:597326"/>
    </cofactor>
</comment>
<dbReference type="SUPFAM" id="SSF53383">
    <property type="entry name" value="PLP-dependent transferases"/>
    <property type="match status" value="1"/>
</dbReference>
<dbReference type="InterPro" id="IPR050881">
    <property type="entry name" value="LL-DAP_aminotransferase"/>
</dbReference>
<organism evidence="6 7">
    <name type="scientific">Pseudogracilibacillus auburnensis</name>
    <dbReference type="NCBI Taxonomy" id="1494959"/>
    <lineage>
        <taxon>Bacteria</taxon>
        <taxon>Bacillati</taxon>
        <taxon>Bacillota</taxon>
        <taxon>Bacilli</taxon>
        <taxon>Bacillales</taxon>
        <taxon>Bacillaceae</taxon>
        <taxon>Pseudogracilibacillus</taxon>
    </lineage>
</organism>
<dbReference type="OrthoDB" id="9802328at2"/>
<dbReference type="InterPro" id="IPR015424">
    <property type="entry name" value="PyrdxlP-dep_Trfase"/>
</dbReference>
<evidence type="ECO:0000313" key="6">
    <source>
        <dbReference type="EMBL" id="PXW80418.1"/>
    </source>
</evidence>
<keyword evidence="2 4" id="KW-0032">Aminotransferase</keyword>
<dbReference type="PROSITE" id="PS00105">
    <property type="entry name" value="AA_TRANSFER_CLASS_1"/>
    <property type="match status" value="1"/>
</dbReference>
<dbReference type="GO" id="GO:0008483">
    <property type="term" value="F:transaminase activity"/>
    <property type="evidence" value="ECO:0007669"/>
    <property type="project" value="UniProtKB-KW"/>
</dbReference>
<evidence type="ECO:0000256" key="1">
    <source>
        <dbReference type="ARBA" id="ARBA00001933"/>
    </source>
</evidence>
<dbReference type="InterPro" id="IPR004839">
    <property type="entry name" value="Aminotransferase_I/II_large"/>
</dbReference>
<dbReference type="Gene3D" id="3.40.640.10">
    <property type="entry name" value="Type I PLP-dependent aspartate aminotransferase-like (Major domain)"/>
    <property type="match status" value="1"/>
</dbReference>
<sequence>MKWKPSKKMSIFSPAIFGDLKDAAAKKQAQGANIVDLSLGSPDLPPDKIVRQKLSKESAKPDVYGYTLGGTNRFNEAVANYYERRSGVELDPETEVLQTMGSQEGLVHLPLAFCDEGDIVLTTNPAYIAYDAGIKLAGATPYYMPLRAENNFLPNLGEIPEHIAQRAKLLILNLPGNPVPATPTAAFFEHVVQFARKHNVIVLHDAAYSEYYFTGEAPKSFLSTPGAKEVGMEINSLSKSFSLAGARIAYIVGNRKGIQIIRELKSNLDYGTFSPIQEAAIVALDHAEEITERLRTIFSERHHILMKGLAELNWEVSPSSGGMFVWAKYPYDMADQKFVFKTIEQVGVVMVPGSVFGTEGTGFVRIALVQEVEKLKLAIELLKGLKL</sequence>
<dbReference type="EC" id="2.6.1.-" evidence="4"/>
<feature type="domain" description="Aminotransferase class I/classII large" evidence="5">
    <location>
        <begin position="33"/>
        <end position="377"/>
    </location>
</feature>
<keyword evidence="7" id="KW-1185">Reference proteome</keyword>
<comment type="caution">
    <text evidence="6">The sequence shown here is derived from an EMBL/GenBank/DDBJ whole genome shotgun (WGS) entry which is preliminary data.</text>
</comment>
<reference evidence="6 7" key="1">
    <citation type="submission" date="2018-05" db="EMBL/GenBank/DDBJ databases">
        <title>Genomic Encyclopedia of Type Strains, Phase IV (KMG-IV): sequencing the most valuable type-strain genomes for metagenomic binning, comparative biology and taxonomic classification.</title>
        <authorList>
            <person name="Goeker M."/>
        </authorList>
    </citation>
    <scope>NUCLEOTIDE SEQUENCE [LARGE SCALE GENOMIC DNA]</scope>
    <source>
        <strain evidence="6 7">DSM 28556</strain>
    </source>
</reference>
<dbReference type="CDD" id="cd00609">
    <property type="entry name" value="AAT_like"/>
    <property type="match status" value="1"/>
</dbReference>
<accession>A0A2V3VHW3</accession>
<dbReference type="Gene3D" id="3.90.1150.10">
    <property type="entry name" value="Aspartate Aminotransferase, domain 1"/>
    <property type="match status" value="1"/>
</dbReference>
<dbReference type="EMBL" id="QJJQ01000028">
    <property type="protein sequence ID" value="PXW80418.1"/>
    <property type="molecule type" value="Genomic_DNA"/>
</dbReference>
<dbReference type="Proteomes" id="UP000247978">
    <property type="component" value="Unassembled WGS sequence"/>
</dbReference>
<protein>
    <recommendedName>
        <fullName evidence="4">Aminotransferase</fullName>
        <ecNumber evidence="4">2.6.1.-</ecNumber>
    </recommendedName>
</protein>
<name>A0A2V3VHW3_9BACI</name>
<evidence type="ECO:0000256" key="4">
    <source>
        <dbReference type="RuleBase" id="RU000481"/>
    </source>
</evidence>
<evidence type="ECO:0000256" key="2">
    <source>
        <dbReference type="ARBA" id="ARBA00022576"/>
    </source>
</evidence>
<dbReference type="InterPro" id="IPR015422">
    <property type="entry name" value="PyrdxlP-dep_Trfase_small"/>
</dbReference>
<comment type="similarity">
    <text evidence="4">Belongs to the class-I pyridoxal-phosphate-dependent aminotransferase family.</text>
</comment>
<proteinExistence type="inferred from homology"/>
<dbReference type="Pfam" id="PF00155">
    <property type="entry name" value="Aminotran_1_2"/>
    <property type="match status" value="1"/>
</dbReference>
<dbReference type="InterPro" id="IPR015421">
    <property type="entry name" value="PyrdxlP-dep_Trfase_major"/>
</dbReference>
<gene>
    <name evidence="6" type="ORF">DFR56_12834</name>
</gene>
<dbReference type="AlphaFoldDB" id="A0A2V3VHW3"/>
<evidence type="ECO:0000313" key="7">
    <source>
        <dbReference type="Proteomes" id="UP000247978"/>
    </source>
</evidence>
<dbReference type="PANTHER" id="PTHR42832:SF3">
    <property type="entry name" value="L-GLUTAMINE--4-(METHYLSULFANYL)-2-OXOBUTANOATE AMINOTRANSFERASE"/>
    <property type="match status" value="1"/>
</dbReference>